<reference evidence="3" key="1">
    <citation type="submission" date="2016-10" db="EMBL/GenBank/DDBJ databases">
        <authorList>
            <person name="Varghese N."/>
            <person name="Submissions S."/>
        </authorList>
    </citation>
    <scope>NUCLEOTIDE SEQUENCE [LARGE SCALE GENOMIC DNA]</scope>
    <source>
        <strain evidence="3">DSM 241</strain>
    </source>
</reference>
<organism evidence="2 3">
    <name type="scientific">Ectothiorhodospira marina</name>
    <dbReference type="NCBI Taxonomy" id="1396821"/>
    <lineage>
        <taxon>Bacteria</taxon>
        <taxon>Pseudomonadati</taxon>
        <taxon>Pseudomonadota</taxon>
        <taxon>Gammaproteobacteria</taxon>
        <taxon>Chromatiales</taxon>
        <taxon>Ectothiorhodospiraceae</taxon>
        <taxon>Ectothiorhodospira</taxon>
    </lineage>
</organism>
<dbReference type="STRING" id="1396821.SAMN05444515_103106"/>
<dbReference type="GO" id="GO:0032259">
    <property type="term" value="P:methylation"/>
    <property type="evidence" value="ECO:0007669"/>
    <property type="project" value="UniProtKB-KW"/>
</dbReference>
<feature type="domain" description="Methyltransferase type 11" evidence="1">
    <location>
        <begin position="56"/>
        <end position="148"/>
    </location>
</feature>
<accession>A0A1H7IFM9</accession>
<proteinExistence type="predicted"/>
<dbReference type="CDD" id="cd02440">
    <property type="entry name" value="AdoMet_MTases"/>
    <property type="match status" value="1"/>
</dbReference>
<dbReference type="InterPro" id="IPR013216">
    <property type="entry name" value="Methyltransf_11"/>
</dbReference>
<evidence type="ECO:0000313" key="3">
    <source>
        <dbReference type="Proteomes" id="UP000199256"/>
    </source>
</evidence>
<dbReference type="Gene3D" id="3.40.50.150">
    <property type="entry name" value="Vaccinia Virus protein VP39"/>
    <property type="match status" value="1"/>
</dbReference>
<keyword evidence="3" id="KW-1185">Reference proteome</keyword>
<name>A0A1H7IFM9_9GAMM</name>
<protein>
    <submittedName>
        <fullName evidence="2">Methyltransferase domain-containing protein</fullName>
    </submittedName>
</protein>
<dbReference type="Pfam" id="PF08241">
    <property type="entry name" value="Methyltransf_11"/>
    <property type="match status" value="1"/>
</dbReference>
<dbReference type="SUPFAM" id="SSF53335">
    <property type="entry name" value="S-adenosyl-L-methionine-dependent methyltransferases"/>
    <property type="match status" value="1"/>
</dbReference>
<evidence type="ECO:0000313" key="2">
    <source>
        <dbReference type="EMBL" id="SEK60330.1"/>
    </source>
</evidence>
<keyword evidence="2" id="KW-0489">Methyltransferase</keyword>
<dbReference type="OrthoDB" id="323463at2"/>
<evidence type="ECO:0000259" key="1">
    <source>
        <dbReference type="Pfam" id="PF08241"/>
    </source>
</evidence>
<sequence>MTRPGFEEQWRRRFVERGQRFQDDAEIAGWTASGLDTRLRNFQRLWPGDVPGSLWLDAGCGAGSYTRYLSEQGVSAIGLDYSLPSLQKACVRNSLNNTPWAVGDVTQLPIESSALDGIICFGVMQALSRPERAVSEMVRVVKPGGQIWVDVLNRNCLHTLAKRAQARLRRRSLNLRYDRVSQFGAWLEAAGAMDVQVHWVPIVPTQWHRLQWGVETRSARKLFHALPWLGSLASHAVLLSARKPSE</sequence>
<dbReference type="GO" id="GO:0008757">
    <property type="term" value="F:S-adenosylmethionine-dependent methyltransferase activity"/>
    <property type="evidence" value="ECO:0007669"/>
    <property type="project" value="InterPro"/>
</dbReference>
<dbReference type="InterPro" id="IPR029063">
    <property type="entry name" value="SAM-dependent_MTases_sf"/>
</dbReference>
<gene>
    <name evidence="2" type="ORF">SAMN05444515_103106</name>
</gene>
<keyword evidence="2" id="KW-0808">Transferase</keyword>
<dbReference type="AlphaFoldDB" id="A0A1H7IFM9"/>
<dbReference type="RefSeq" id="WP_090251406.1">
    <property type="nucleotide sequence ID" value="NZ_FOAA01000003.1"/>
</dbReference>
<dbReference type="EMBL" id="FOAA01000003">
    <property type="protein sequence ID" value="SEK60330.1"/>
    <property type="molecule type" value="Genomic_DNA"/>
</dbReference>
<dbReference type="Proteomes" id="UP000199256">
    <property type="component" value="Unassembled WGS sequence"/>
</dbReference>
<dbReference type="PANTHER" id="PTHR43591">
    <property type="entry name" value="METHYLTRANSFERASE"/>
    <property type="match status" value="1"/>
</dbReference>